<sequence length="304" mass="33679">MRFLCLHGRGTSAHIFKSQTGMIIHYYWAISANTQNLASFRLKLESLAPDTTFEFIDAPFESDPAPDVVPFYSAPYYTFWQGSSVLAIKGALERLQAKLDHDGPYNGVLCFSQGCSLVASYLLYHERTRPNTPPPFRLAVFICGGVPLPVLEDLGLPISSEAQQWDDETRRLLLSKTTDHSWLKRKNGTGLGAAIDRWAPVPGTCPVIRGLEHPTSIFGLDFTIKPADMRIRIPTVHICGSKDPRFPAAVQLHALCEEEAPLWDHGGGHDIPRGKETSQRIAELLVKGMSRGEEWVHPAVHGVA</sequence>
<dbReference type="InterPro" id="IPR029058">
    <property type="entry name" value="AB_hydrolase_fold"/>
</dbReference>
<dbReference type="GO" id="GO:0072330">
    <property type="term" value="P:monocarboxylic acid biosynthetic process"/>
    <property type="evidence" value="ECO:0007669"/>
    <property type="project" value="UniProtKB-ARBA"/>
</dbReference>
<dbReference type="GO" id="GO:0005634">
    <property type="term" value="C:nucleus"/>
    <property type="evidence" value="ECO:0007669"/>
    <property type="project" value="TreeGrafter"/>
</dbReference>
<dbReference type="GO" id="GO:0019748">
    <property type="term" value="P:secondary metabolic process"/>
    <property type="evidence" value="ECO:0007669"/>
    <property type="project" value="TreeGrafter"/>
</dbReference>
<dbReference type="PANTHER" id="PTHR48070">
    <property type="entry name" value="ESTERASE OVCA2"/>
    <property type="match status" value="1"/>
</dbReference>
<accession>A0A1S9RPS3</accession>
<dbReference type="PANTHER" id="PTHR48070:SF7">
    <property type="entry name" value="SERINE HYDROLASE FSH DOMAIN-CONTAINING PROTEIN-RELATED"/>
    <property type="match status" value="1"/>
</dbReference>
<dbReference type="EMBL" id="LJBN01000124">
    <property type="protein sequence ID" value="OOQ87495.1"/>
    <property type="molecule type" value="Genomic_DNA"/>
</dbReference>
<dbReference type="Proteomes" id="UP000190744">
    <property type="component" value="Unassembled WGS sequence"/>
</dbReference>
<name>A0A1S9RPS3_PENBI</name>
<dbReference type="GO" id="GO:0016787">
    <property type="term" value="F:hydrolase activity"/>
    <property type="evidence" value="ECO:0007669"/>
    <property type="project" value="UniProtKB-KW"/>
</dbReference>
<dbReference type="Pfam" id="PF03959">
    <property type="entry name" value="FSH1"/>
    <property type="match status" value="1"/>
</dbReference>
<dbReference type="AlphaFoldDB" id="A0A1S9RPS3"/>
<organism evidence="3 4">
    <name type="scientific">Penicillium brasilianum</name>
    <dbReference type="NCBI Taxonomy" id="104259"/>
    <lineage>
        <taxon>Eukaryota</taxon>
        <taxon>Fungi</taxon>
        <taxon>Dikarya</taxon>
        <taxon>Ascomycota</taxon>
        <taxon>Pezizomycotina</taxon>
        <taxon>Eurotiomycetes</taxon>
        <taxon>Eurotiomycetidae</taxon>
        <taxon>Eurotiales</taxon>
        <taxon>Aspergillaceae</taxon>
        <taxon>Penicillium</taxon>
    </lineage>
</organism>
<evidence type="ECO:0000313" key="3">
    <source>
        <dbReference type="EMBL" id="OOQ87495.1"/>
    </source>
</evidence>
<gene>
    <name evidence="3" type="ORF">PEBR_20288</name>
</gene>
<reference evidence="4" key="1">
    <citation type="submission" date="2015-09" db="EMBL/GenBank/DDBJ databases">
        <authorList>
            <person name="Fill T.P."/>
            <person name="Baretta J.F."/>
            <person name="de Almeida L.G."/>
            <person name="Rocha M."/>
            <person name="de Souza D.H."/>
            <person name="Malavazi I."/>
            <person name="Cerdeira L.T."/>
            <person name="Hong H."/>
            <person name="Samborskyy M."/>
            <person name="de Vasconcelos A.T."/>
            <person name="Leadlay P."/>
            <person name="Rodrigues-Filho E."/>
        </authorList>
    </citation>
    <scope>NUCLEOTIDE SEQUENCE [LARGE SCALE GENOMIC DNA]</scope>
    <source>
        <strain evidence="4">LaBioMMi 136</strain>
    </source>
</reference>
<dbReference type="InterPro" id="IPR050593">
    <property type="entry name" value="LovG"/>
</dbReference>
<protein>
    <recommendedName>
        <fullName evidence="2">Serine hydrolase domain-containing protein</fullName>
    </recommendedName>
</protein>
<comment type="caution">
    <text evidence="3">The sequence shown here is derived from an EMBL/GenBank/DDBJ whole genome shotgun (WGS) entry which is preliminary data.</text>
</comment>
<keyword evidence="1" id="KW-0378">Hydrolase</keyword>
<dbReference type="GO" id="GO:0005737">
    <property type="term" value="C:cytoplasm"/>
    <property type="evidence" value="ECO:0007669"/>
    <property type="project" value="TreeGrafter"/>
</dbReference>
<dbReference type="SUPFAM" id="SSF53474">
    <property type="entry name" value="alpha/beta-Hydrolases"/>
    <property type="match status" value="1"/>
</dbReference>
<dbReference type="GO" id="GO:0017000">
    <property type="term" value="P:antibiotic biosynthetic process"/>
    <property type="evidence" value="ECO:0007669"/>
    <property type="project" value="UniProtKB-ARBA"/>
</dbReference>
<evidence type="ECO:0000256" key="1">
    <source>
        <dbReference type="ARBA" id="ARBA00022801"/>
    </source>
</evidence>
<evidence type="ECO:0000313" key="4">
    <source>
        <dbReference type="Proteomes" id="UP000190744"/>
    </source>
</evidence>
<dbReference type="InterPro" id="IPR005645">
    <property type="entry name" value="FSH-like_dom"/>
</dbReference>
<proteinExistence type="predicted"/>
<evidence type="ECO:0000259" key="2">
    <source>
        <dbReference type="Pfam" id="PF03959"/>
    </source>
</evidence>
<feature type="domain" description="Serine hydrolase" evidence="2">
    <location>
        <begin position="2"/>
        <end position="280"/>
    </location>
</feature>
<dbReference type="Gene3D" id="3.40.50.1820">
    <property type="entry name" value="alpha/beta hydrolase"/>
    <property type="match status" value="1"/>
</dbReference>